<evidence type="ECO:0000256" key="5">
    <source>
        <dbReference type="ARBA" id="ARBA00022840"/>
    </source>
</evidence>
<dbReference type="VEuPathDB" id="CryptoDB:Cvel_25970"/>
<dbReference type="Gene3D" id="1.10.510.10">
    <property type="entry name" value="Transferase(Phosphotransferase) domain 1"/>
    <property type="match status" value="1"/>
</dbReference>
<feature type="compositionally biased region" description="Low complexity" evidence="6">
    <location>
        <begin position="387"/>
        <end position="400"/>
    </location>
</feature>
<proteinExistence type="predicted"/>
<feature type="region of interest" description="Disordered" evidence="6">
    <location>
        <begin position="381"/>
        <end position="475"/>
    </location>
</feature>
<evidence type="ECO:0000256" key="6">
    <source>
        <dbReference type="SAM" id="MobiDB-lite"/>
    </source>
</evidence>
<dbReference type="InterPro" id="IPR000719">
    <property type="entry name" value="Prot_kinase_dom"/>
</dbReference>
<keyword evidence="3" id="KW-0547">Nucleotide-binding</keyword>
<protein>
    <recommendedName>
        <fullName evidence="7">Protein kinase domain-containing protein</fullName>
    </recommendedName>
</protein>
<dbReference type="AlphaFoldDB" id="A0A0G4HBI5"/>
<evidence type="ECO:0000256" key="1">
    <source>
        <dbReference type="ARBA" id="ARBA00022527"/>
    </source>
</evidence>
<keyword evidence="5" id="KW-0067">ATP-binding</keyword>
<name>A0A0G4HBI5_9ALVE</name>
<reference evidence="8" key="1">
    <citation type="submission" date="2014-11" db="EMBL/GenBank/DDBJ databases">
        <authorList>
            <person name="Otto D Thomas"/>
            <person name="Naeem Raeece"/>
        </authorList>
    </citation>
    <scope>NUCLEOTIDE SEQUENCE</scope>
</reference>
<evidence type="ECO:0000313" key="8">
    <source>
        <dbReference type="EMBL" id="CEM41362.1"/>
    </source>
</evidence>
<evidence type="ECO:0000256" key="4">
    <source>
        <dbReference type="ARBA" id="ARBA00022777"/>
    </source>
</evidence>
<dbReference type="Pfam" id="PF00069">
    <property type="entry name" value="Pkinase"/>
    <property type="match status" value="1"/>
</dbReference>
<organism evidence="8">
    <name type="scientific">Chromera velia CCMP2878</name>
    <dbReference type="NCBI Taxonomy" id="1169474"/>
    <lineage>
        <taxon>Eukaryota</taxon>
        <taxon>Sar</taxon>
        <taxon>Alveolata</taxon>
        <taxon>Colpodellida</taxon>
        <taxon>Chromeraceae</taxon>
        <taxon>Chromera</taxon>
    </lineage>
</organism>
<dbReference type="PROSITE" id="PS50011">
    <property type="entry name" value="PROTEIN_KINASE_DOM"/>
    <property type="match status" value="1"/>
</dbReference>
<keyword evidence="2" id="KW-0808">Transferase</keyword>
<feature type="compositionally biased region" description="Gly residues" evidence="6">
    <location>
        <begin position="457"/>
        <end position="475"/>
    </location>
</feature>
<evidence type="ECO:0000259" key="7">
    <source>
        <dbReference type="PROSITE" id="PS50011"/>
    </source>
</evidence>
<dbReference type="PANTHER" id="PTHR24345">
    <property type="entry name" value="SERINE/THREONINE-PROTEIN KINASE PLK"/>
    <property type="match status" value="1"/>
</dbReference>
<gene>
    <name evidence="8" type="ORF">Cvel_25970</name>
</gene>
<dbReference type="PANTHER" id="PTHR24345:SF91">
    <property type="entry name" value="SERINE_THREONINE-PROTEIN KINASE PLK4"/>
    <property type="match status" value="1"/>
</dbReference>
<dbReference type="EMBL" id="CDMZ01002218">
    <property type="protein sequence ID" value="CEM41362.1"/>
    <property type="molecule type" value="Genomic_DNA"/>
</dbReference>
<feature type="domain" description="Protein kinase" evidence="7">
    <location>
        <begin position="65"/>
        <end position="335"/>
    </location>
</feature>
<evidence type="ECO:0000256" key="3">
    <source>
        <dbReference type="ARBA" id="ARBA00022741"/>
    </source>
</evidence>
<sequence length="475" mass="52996">MTPQGNYPDYPEVAPPESELASWYRKRRPPKEELEATAGRVPVGLRHPWEFAMYVNFLSWPEEDFREIKQLANAIHGKVYLMEHIPSRKPVVVKRMANENVKLSGPQQLENAMNEIGVSKFLTFVVRSEFIVRMLDCYRDKTYTYFVTEFAEQGELFNEVITQKRFSEAKTKYYMHQVLRAVKSMHANGIIHRDISLENTLLHSDDTIRVVDFGQAAQLFDKQTGREKRITGRAGKSYYRAPEMYQGDYLGRPVDIFACGVMMFIMVLGTPPWQQATATDERFAFIQKYSIEPLLQKWDKRSLISDALLDLMKRMMTSDPQERISLDEVFSHPWFEDAQLEKPPWEARASLRLPHRQRAEALTLGLSDDKPFAPPLSVRLRGEATASSKGSSPSRLKSPGVAERDVSANSGAGGNAVSKPVSPPAGKGGDGGSPGKSGSCIQKPYSMPPPLAMRPGAVGGGPNSNPGGGGGEGNR</sequence>
<feature type="compositionally biased region" description="Gly residues" evidence="6">
    <location>
        <begin position="426"/>
        <end position="435"/>
    </location>
</feature>
<dbReference type="GO" id="GO:0004674">
    <property type="term" value="F:protein serine/threonine kinase activity"/>
    <property type="evidence" value="ECO:0007669"/>
    <property type="project" value="UniProtKB-KW"/>
</dbReference>
<evidence type="ECO:0000256" key="2">
    <source>
        <dbReference type="ARBA" id="ARBA00022679"/>
    </source>
</evidence>
<keyword evidence="1" id="KW-0723">Serine/threonine-protein kinase</keyword>
<dbReference type="GO" id="GO:0005634">
    <property type="term" value="C:nucleus"/>
    <property type="evidence" value="ECO:0007669"/>
    <property type="project" value="TreeGrafter"/>
</dbReference>
<dbReference type="GO" id="GO:0005524">
    <property type="term" value="F:ATP binding"/>
    <property type="evidence" value="ECO:0007669"/>
    <property type="project" value="UniProtKB-KW"/>
</dbReference>
<accession>A0A0G4HBI5</accession>
<keyword evidence="4" id="KW-0418">Kinase</keyword>
<dbReference type="InterPro" id="IPR011009">
    <property type="entry name" value="Kinase-like_dom_sf"/>
</dbReference>
<dbReference type="PhylomeDB" id="A0A0G4HBI5"/>
<dbReference type="SUPFAM" id="SSF56112">
    <property type="entry name" value="Protein kinase-like (PK-like)"/>
    <property type="match status" value="1"/>
</dbReference>